<dbReference type="AlphaFoldDB" id="A0A1A9UER4"/>
<accession>A0A1A9UER4</accession>
<sequence length="117" mass="13298">MDVGFAKIQSGTANLIQFINLADYETLTDEIYSTISTNINISHLKLRKLQILLSGAKIPIDLEDLKRNCKYGGDYNPEHRSIVAFWCALESFDDMQKQQLLKFVISCSRPPLLGFKD</sequence>
<proteinExistence type="predicted"/>
<dbReference type="SUPFAM" id="SSF56204">
    <property type="entry name" value="Hect, E3 ligase catalytic domain"/>
    <property type="match status" value="1"/>
</dbReference>
<evidence type="ECO:0000256" key="5">
    <source>
        <dbReference type="PROSITE-ProRule" id="PRU00104"/>
    </source>
</evidence>
<name>A0A1A9UER4_GLOAU</name>
<evidence type="ECO:0000256" key="2">
    <source>
        <dbReference type="ARBA" id="ARBA00012485"/>
    </source>
</evidence>
<dbReference type="InterPro" id="IPR000569">
    <property type="entry name" value="HECT_dom"/>
</dbReference>
<dbReference type="GO" id="GO:0000209">
    <property type="term" value="P:protein polyubiquitination"/>
    <property type="evidence" value="ECO:0007669"/>
    <property type="project" value="InterPro"/>
</dbReference>
<dbReference type="GO" id="GO:0006511">
    <property type="term" value="P:ubiquitin-dependent protein catabolic process"/>
    <property type="evidence" value="ECO:0007669"/>
    <property type="project" value="TreeGrafter"/>
</dbReference>
<dbReference type="InterPro" id="IPR044611">
    <property type="entry name" value="E3A/B/C-like"/>
</dbReference>
<evidence type="ECO:0000313" key="7">
    <source>
        <dbReference type="EnsemblMetazoa" id="GAUT002431-PA"/>
    </source>
</evidence>
<comment type="catalytic activity">
    <reaction evidence="1">
        <text>S-ubiquitinyl-[E2 ubiquitin-conjugating enzyme]-L-cysteine + [acceptor protein]-L-lysine = [E2 ubiquitin-conjugating enzyme]-L-cysteine + N(6)-ubiquitinyl-[acceptor protein]-L-lysine.</text>
        <dbReference type="EC" id="2.3.2.26"/>
    </reaction>
</comment>
<dbReference type="Pfam" id="PF00632">
    <property type="entry name" value="HECT"/>
    <property type="match status" value="1"/>
</dbReference>
<evidence type="ECO:0000256" key="3">
    <source>
        <dbReference type="ARBA" id="ARBA00022679"/>
    </source>
</evidence>
<dbReference type="PROSITE" id="PS50237">
    <property type="entry name" value="HECT"/>
    <property type="match status" value="1"/>
</dbReference>
<protein>
    <recommendedName>
        <fullName evidence="2">HECT-type E3 ubiquitin transferase</fullName>
        <ecNumber evidence="2">2.3.2.26</ecNumber>
    </recommendedName>
</protein>
<reference evidence="7" key="1">
    <citation type="submission" date="2020-05" db="UniProtKB">
        <authorList>
            <consortium name="EnsemblMetazoa"/>
        </authorList>
    </citation>
    <scope>IDENTIFICATION</scope>
    <source>
        <strain evidence="7">TTRI</strain>
    </source>
</reference>
<keyword evidence="4 5" id="KW-0833">Ubl conjugation pathway</keyword>
<dbReference type="EC" id="2.3.2.26" evidence="2"/>
<organism evidence="7 8">
    <name type="scientific">Glossina austeni</name>
    <name type="common">Savannah tsetse fly</name>
    <dbReference type="NCBI Taxonomy" id="7395"/>
    <lineage>
        <taxon>Eukaryota</taxon>
        <taxon>Metazoa</taxon>
        <taxon>Ecdysozoa</taxon>
        <taxon>Arthropoda</taxon>
        <taxon>Hexapoda</taxon>
        <taxon>Insecta</taxon>
        <taxon>Pterygota</taxon>
        <taxon>Neoptera</taxon>
        <taxon>Endopterygota</taxon>
        <taxon>Diptera</taxon>
        <taxon>Brachycera</taxon>
        <taxon>Muscomorpha</taxon>
        <taxon>Hippoboscoidea</taxon>
        <taxon>Glossinidae</taxon>
        <taxon>Glossina</taxon>
    </lineage>
</organism>
<evidence type="ECO:0000256" key="1">
    <source>
        <dbReference type="ARBA" id="ARBA00000885"/>
    </source>
</evidence>
<dbReference type="PANTHER" id="PTHR45700:SF2">
    <property type="entry name" value="UBIQUITIN-PROTEIN LIGASE E3C"/>
    <property type="match status" value="1"/>
</dbReference>
<dbReference type="Proteomes" id="UP000078200">
    <property type="component" value="Unassembled WGS sequence"/>
</dbReference>
<evidence type="ECO:0000313" key="8">
    <source>
        <dbReference type="Proteomes" id="UP000078200"/>
    </source>
</evidence>
<dbReference type="VEuPathDB" id="VectorBase:GAUT002431"/>
<dbReference type="EnsemblMetazoa" id="GAUT002431-RA">
    <property type="protein sequence ID" value="GAUT002431-PA"/>
    <property type="gene ID" value="GAUT002431"/>
</dbReference>
<dbReference type="PANTHER" id="PTHR45700">
    <property type="entry name" value="UBIQUITIN-PROTEIN LIGASE E3C"/>
    <property type="match status" value="1"/>
</dbReference>
<dbReference type="GO" id="GO:0009966">
    <property type="term" value="P:regulation of signal transduction"/>
    <property type="evidence" value="ECO:0007669"/>
    <property type="project" value="UniProtKB-ARBA"/>
</dbReference>
<feature type="domain" description="HECT" evidence="6">
    <location>
        <begin position="24"/>
        <end position="117"/>
    </location>
</feature>
<evidence type="ECO:0000259" key="6">
    <source>
        <dbReference type="PROSITE" id="PS50237"/>
    </source>
</evidence>
<evidence type="ECO:0000256" key="4">
    <source>
        <dbReference type="ARBA" id="ARBA00022786"/>
    </source>
</evidence>
<keyword evidence="3" id="KW-0808">Transferase</keyword>
<comment type="caution">
    <text evidence="5">Lacks conserved residue(s) required for the propagation of feature annotation.</text>
</comment>
<dbReference type="STRING" id="7395.A0A1A9UER4"/>
<dbReference type="GO" id="GO:0061630">
    <property type="term" value="F:ubiquitin protein ligase activity"/>
    <property type="evidence" value="ECO:0007669"/>
    <property type="project" value="UniProtKB-EC"/>
</dbReference>
<dbReference type="Gene3D" id="3.30.2410.10">
    <property type="entry name" value="Hect, E3 ligase catalytic domain"/>
    <property type="match status" value="1"/>
</dbReference>
<keyword evidence="8" id="KW-1185">Reference proteome</keyword>
<dbReference type="InterPro" id="IPR035983">
    <property type="entry name" value="Hect_E3_ubiquitin_ligase"/>
</dbReference>